<gene>
    <name evidence="1" type="ORF">O1611_g9793</name>
</gene>
<evidence type="ECO:0000313" key="2">
    <source>
        <dbReference type="Proteomes" id="UP001153332"/>
    </source>
</evidence>
<keyword evidence="2" id="KW-1185">Reference proteome</keyword>
<dbReference type="Proteomes" id="UP001153332">
    <property type="component" value="Unassembled WGS sequence"/>
</dbReference>
<accession>A0ACC2J5A3</accession>
<evidence type="ECO:0000313" key="1">
    <source>
        <dbReference type="EMBL" id="KAJ8122639.1"/>
    </source>
</evidence>
<reference evidence="1" key="1">
    <citation type="submission" date="2022-12" db="EMBL/GenBank/DDBJ databases">
        <title>Genome Sequence of Lasiodiplodia mahajangana.</title>
        <authorList>
            <person name="Buettner E."/>
        </authorList>
    </citation>
    <scope>NUCLEOTIDE SEQUENCE</scope>
    <source>
        <strain evidence="1">VT137</strain>
    </source>
</reference>
<sequence>MRGQPPPGAPEKKSLEGNQGQQFMKEIWAEAAKSFEDICGKSLQNGDLKSFDDVRAKIESASKAGADDDSDVGGWDKAKSIGLESLKYLRLLLGAASQASSFIPLPSSAVSITTNALFFVFDIPQAIRDYDDAINEVFGKVSSALSKFKIYESMDNENIDLELIDSLRRVMISFVKLCAHVVKYKQGRKRDRFKQKAKKSILDDDSGLAGEMAEFELAVQQTHDIEGTITLATVIDSRQDIKIILERCISFGKVAEETQKGVQSLSADADRIKILVKIRDTLNVLPTVLLDTKTTQTCSDIYHKCLDGTGSWIWRHPAYHTWAATNEKDASHLLLLSGSSSSGKTLASSQITKKLEGMQERKFVAHYFFPTSAKKSDDEKNPVQSALKYMAFQIARVDNTVLRVLGKACDANPAAFRSSSSLENLWRELNIGAPGSGAWYYFVFDGLENLPEDQAEMLLKFLLSPNMTGESTGRVRFLLSGTDGTFTSLSDSEVRKTPRIKMEEHNIADMRIIIDNALNNQEMLKNAKPKSNQQKAKDMIIKKMPGNAKGSYYRLKLELDEAIRLLSTRRTLEELGDMLDQTASSHEVAIKKLQRSLTAEEIGELNELLKWVLFSKSPMTLGQLEAAMFLYSGTESLASLQYIIKNKYSAVLRLEDANVYAQDGIKEYLSKEKDTQGESLHSAERPTISMTITINNVDQELCGHFLWDLAHKAIRDKFTFEFDANSNVLHNNKVTIGIDEFEAHYTIVLRAFKYLSKEPGDQTSGIGEYLIRWLPYHLKCLYDLEDDQRELTPDKKLEIGQNLFNLFEDEQSFKRHKEVFEDTFWTADEMEGVRKWLLDSAVVRRLNKKWRDKVQAAVSPTRGYLNKFVRMVVTGLLRDRSWDAQNASSWITEFMIAVSLSRSALWITCLGSVSTVENMTQTSTNYLLYEGRHDTTSFQAGQG</sequence>
<comment type="caution">
    <text evidence="1">The sequence shown here is derived from an EMBL/GenBank/DDBJ whole genome shotgun (WGS) entry which is preliminary data.</text>
</comment>
<name>A0ACC2J5A3_9PEZI</name>
<organism evidence="1 2">
    <name type="scientific">Lasiodiplodia mahajangana</name>
    <dbReference type="NCBI Taxonomy" id="1108764"/>
    <lineage>
        <taxon>Eukaryota</taxon>
        <taxon>Fungi</taxon>
        <taxon>Dikarya</taxon>
        <taxon>Ascomycota</taxon>
        <taxon>Pezizomycotina</taxon>
        <taxon>Dothideomycetes</taxon>
        <taxon>Dothideomycetes incertae sedis</taxon>
        <taxon>Botryosphaeriales</taxon>
        <taxon>Botryosphaeriaceae</taxon>
        <taxon>Lasiodiplodia</taxon>
    </lineage>
</organism>
<protein>
    <submittedName>
        <fullName evidence="1">Uncharacterized protein</fullName>
    </submittedName>
</protein>
<proteinExistence type="predicted"/>
<dbReference type="EMBL" id="JAPUUL010003511">
    <property type="protein sequence ID" value="KAJ8122639.1"/>
    <property type="molecule type" value="Genomic_DNA"/>
</dbReference>